<organism evidence="1 2">
    <name type="scientific">Perkinsus olseni</name>
    <name type="common">Perkinsus atlanticus</name>
    <dbReference type="NCBI Taxonomy" id="32597"/>
    <lineage>
        <taxon>Eukaryota</taxon>
        <taxon>Sar</taxon>
        <taxon>Alveolata</taxon>
        <taxon>Perkinsozoa</taxon>
        <taxon>Perkinsea</taxon>
        <taxon>Perkinsida</taxon>
        <taxon>Perkinsidae</taxon>
        <taxon>Perkinsus</taxon>
    </lineage>
</organism>
<accession>A0A7J6NBZ7</accession>
<dbReference type="Proteomes" id="UP000541610">
    <property type="component" value="Unassembled WGS sequence"/>
</dbReference>
<protein>
    <submittedName>
        <fullName evidence="1">Uncharacterized protein</fullName>
    </submittedName>
</protein>
<comment type="caution">
    <text evidence="1">The sequence shown here is derived from an EMBL/GenBank/DDBJ whole genome shotgun (WGS) entry which is preliminary data.</text>
</comment>
<evidence type="ECO:0000313" key="2">
    <source>
        <dbReference type="Proteomes" id="UP000541610"/>
    </source>
</evidence>
<dbReference type="EMBL" id="JABANP010000520">
    <property type="protein sequence ID" value="KAF4681383.1"/>
    <property type="molecule type" value="Genomic_DNA"/>
</dbReference>
<evidence type="ECO:0000313" key="1">
    <source>
        <dbReference type="EMBL" id="KAF4681383.1"/>
    </source>
</evidence>
<dbReference type="AlphaFoldDB" id="A0A7J6NBZ7"/>
<sequence length="74" mass="7774">MARVTSTLSIASAATLESLAEEMSTVQVEAIINQSVKNFYSPLPPSLFYGASASVIAAASNASNDCYVPFKDII</sequence>
<proteinExistence type="predicted"/>
<gene>
    <name evidence="1" type="ORF">FOZ60_012216</name>
</gene>
<reference evidence="1 2" key="1">
    <citation type="submission" date="2020-04" db="EMBL/GenBank/DDBJ databases">
        <title>Perkinsus olseni comparative genomics.</title>
        <authorList>
            <person name="Bogema D.R."/>
        </authorList>
    </citation>
    <scope>NUCLEOTIDE SEQUENCE [LARGE SCALE GENOMIC DNA]</scope>
    <source>
        <strain evidence="1">00978-12</strain>
    </source>
</reference>
<name>A0A7J6NBZ7_PEROL</name>